<name>A0A0B5N882_BACTU</name>
<dbReference type="RefSeq" id="WP_001135708.1">
    <property type="nucleotide sequence ID" value="NZ_CP009334.1"/>
</dbReference>
<accession>A0A0B5N882</accession>
<protein>
    <recommendedName>
        <fullName evidence="6">Bacillus phage SPbeta YonK domain-containing protein</fullName>
    </recommendedName>
</protein>
<evidence type="ECO:0008006" key="6">
    <source>
        <dbReference type="Google" id="ProtNLM"/>
    </source>
</evidence>
<reference evidence="1 4" key="1">
    <citation type="journal article" date="2015" name="Genome Announc.">
        <title>Complete genome sequences for 35 biothreat assay-relevant bacillus species.</title>
        <authorList>
            <person name="Johnson S.L."/>
            <person name="Daligault H.E."/>
            <person name="Davenport K.W."/>
            <person name="Jaissle J."/>
            <person name="Frey K.G."/>
            <person name="Ladner J.T."/>
            <person name="Broomall S.M."/>
            <person name="Bishop-Lilly K.A."/>
            <person name="Bruce D.C."/>
            <person name="Gibbons H.S."/>
            <person name="Coyne S.R."/>
            <person name="Lo C.C."/>
            <person name="Meincke L."/>
            <person name="Munk A.C."/>
            <person name="Koroleva G.I."/>
            <person name="Rosenzweig C.N."/>
            <person name="Palacios G.F."/>
            <person name="Redden C.L."/>
            <person name="Minogue T.D."/>
            <person name="Chain P.S."/>
        </authorList>
    </citation>
    <scope>NUCLEOTIDE SEQUENCE [LARGE SCALE GENOMIC DNA]</scope>
    <source>
        <strain evidence="1 4">HD1011</strain>
        <plasmid evidence="1 4">2</plasmid>
    </source>
</reference>
<sequence>MPQKKTYIGKVVEQEIDYGNSNALYHDVYIKEINDYLTQDLFNFEGKKVKVTVEVIEEDTKECQNERK</sequence>
<evidence type="ECO:0000313" key="5">
    <source>
        <dbReference type="Proteomes" id="UP000501107"/>
    </source>
</evidence>
<organism evidence="3 5">
    <name type="scientific">Bacillus thuringiensis</name>
    <dbReference type="NCBI Taxonomy" id="1428"/>
    <lineage>
        <taxon>Bacteria</taxon>
        <taxon>Bacillati</taxon>
        <taxon>Bacillota</taxon>
        <taxon>Bacilli</taxon>
        <taxon>Bacillales</taxon>
        <taxon>Bacillaceae</taxon>
        <taxon>Bacillus</taxon>
        <taxon>Bacillus cereus group</taxon>
    </lineage>
</organism>
<dbReference type="Proteomes" id="UP000031876">
    <property type="component" value="Plasmid 2"/>
</dbReference>
<dbReference type="EMBL" id="CP009334">
    <property type="protein sequence ID" value="AJG73964.1"/>
    <property type="molecule type" value="Genomic_DNA"/>
</dbReference>
<proteinExistence type="predicted"/>
<evidence type="ECO:0000313" key="3">
    <source>
        <dbReference type="EMBL" id="QKH22872.1"/>
    </source>
</evidence>
<dbReference type="AlphaFoldDB" id="A0A0B5N882"/>
<reference evidence="3 5" key="3">
    <citation type="submission" date="2020-05" db="EMBL/GenBank/DDBJ databases">
        <title>FDA dAtabase for Regulatory Grade micrObial Sequences (FDA-ARGOS): Supporting development and validation of Infectious Disease Dx tests.</title>
        <authorList>
            <person name="Nelson B."/>
            <person name="Plummer A."/>
            <person name="Tallon L."/>
            <person name="Sadzewicz L."/>
            <person name="Zhao X."/>
            <person name="Vavikolanu K."/>
            <person name="Mehta A."/>
            <person name="Aluvathingal J."/>
            <person name="Nadendla S."/>
            <person name="Myers T."/>
            <person name="Yan Y."/>
            <person name="Sichtig H."/>
        </authorList>
    </citation>
    <scope>NUCLEOTIDE SEQUENCE [LARGE SCALE GENOMIC DNA]</scope>
    <source>
        <strain evidence="3 5">FDAARGOS_795</strain>
        <plasmid evidence="3 5">unnamed3</plasmid>
    </source>
</reference>
<dbReference type="EMBL" id="CP053979">
    <property type="protein sequence ID" value="QKH22872.1"/>
    <property type="molecule type" value="Genomic_DNA"/>
</dbReference>
<evidence type="ECO:0000313" key="1">
    <source>
        <dbReference type="EMBL" id="AJG73964.1"/>
    </source>
</evidence>
<dbReference type="Proteomes" id="UP000501107">
    <property type="component" value="Plasmid unnamed3"/>
</dbReference>
<evidence type="ECO:0000313" key="2">
    <source>
        <dbReference type="EMBL" id="MDR4174573.1"/>
    </source>
</evidence>
<dbReference type="Proteomes" id="UP001181533">
    <property type="component" value="Unassembled WGS sequence"/>
</dbReference>
<evidence type="ECO:0000313" key="4">
    <source>
        <dbReference type="Proteomes" id="UP000031876"/>
    </source>
</evidence>
<keyword evidence="3" id="KW-0614">Plasmid</keyword>
<geneLocation type="plasmid" evidence="1 4">
    <name>2</name>
</geneLocation>
<geneLocation type="plasmid" evidence="3 5">
    <name>unnamed3</name>
</geneLocation>
<dbReference type="EMBL" id="VKQN01000001">
    <property type="protein sequence ID" value="MDR4174573.1"/>
    <property type="molecule type" value="Genomic_DNA"/>
</dbReference>
<dbReference type="KEGG" id="btw:BF38_5669"/>
<gene>
    <name evidence="1" type="ORF">BF38_5669</name>
    <name evidence="2" type="ORF">FO599_00325</name>
    <name evidence="3" type="ORF">FOC89_02515</name>
</gene>
<reference evidence="2" key="2">
    <citation type="submission" date="2019-07" db="EMBL/GenBank/DDBJ databases">
        <title>Phylogenomic Reclassification of ATCC Bacillus Strains and Various Taxa within the Genus Bacillus.</title>
        <authorList>
            <person name="Riojas M.A."/>
            <person name="Frank A.M."/>
            <person name="Fenn S.L."/>
            <person name="King S.P."/>
            <person name="Brower S.M."/>
            <person name="Hazbon M.H."/>
        </authorList>
    </citation>
    <scope>NUCLEOTIDE SEQUENCE</scope>
    <source>
        <strain evidence="2">ATCC 35646</strain>
    </source>
</reference>